<comment type="caution">
    <text evidence="2">The sequence shown here is derived from an EMBL/GenBank/DDBJ whole genome shotgun (WGS) entry which is preliminary data.</text>
</comment>
<feature type="compositionally biased region" description="Polar residues" evidence="1">
    <location>
        <begin position="36"/>
        <end position="49"/>
    </location>
</feature>
<dbReference type="AlphaFoldDB" id="A0A0V0R124"/>
<accession>A0A0V0R124</accession>
<dbReference type="EMBL" id="LDAU01000078">
    <property type="protein sequence ID" value="KRX07864.1"/>
    <property type="molecule type" value="Genomic_DNA"/>
</dbReference>
<feature type="compositionally biased region" description="Polar residues" evidence="1">
    <location>
        <begin position="1"/>
        <end position="13"/>
    </location>
</feature>
<name>A0A0V0R124_PSEPJ</name>
<protein>
    <submittedName>
        <fullName evidence="2">Uncharacterized protein</fullName>
    </submittedName>
</protein>
<organism evidence="2 3">
    <name type="scientific">Pseudocohnilembus persalinus</name>
    <name type="common">Ciliate</name>
    <dbReference type="NCBI Taxonomy" id="266149"/>
    <lineage>
        <taxon>Eukaryota</taxon>
        <taxon>Sar</taxon>
        <taxon>Alveolata</taxon>
        <taxon>Ciliophora</taxon>
        <taxon>Intramacronucleata</taxon>
        <taxon>Oligohymenophorea</taxon>
        <taxon>Scuticociliatia</taxon>
        <taxon>Philasterida</taxon>
        <taxon>Pseudocohnilembidae</taxon>
        <taxon>Pseudocohnilembus</taxon>
    </lineage>
</organism>
<dbReference type="InParanoid" id="A0A0V0R124"/>
<evidence type="ECO:0000313" key="2">
    <source>
        <dbReference type="EMBL" id="KRX07864.1"/>
    </source>
</evidence>
<keyword evidence="3" id="KW-1185">Reference proteome</keyword>
<feature type="compositionally biased region" description="Basic residues" evidence="1">
    <location>
        <begin position="19"/>
        <end position="29"/>
    </location>
</feature>
<gene>
    <name evidence="2" type="ORF">PPERSA_10252</name>
</gene>
<evidence type="ECO:0000256" key="1">
    <source>
        <dbReference type="SAM" id="MobiDB-lite"/>
    </source>
</evidence>
<sequence>MEIENIQDSPQKNQENRKKTVKRQVKRKKSLEIDLTQPNESKNNQDDQPIQWTHAIQKNFKLLLQDLYLENQDQKIKKNTYQLLLSLINNDNKEENQDEEIIQQQLKIKIQEIFQNLENQTFYSIEQLYKNEDHQFFVYLEQNYKQFSHQFKPQMLQLNGCHKCYHSESSYKQHELLKLQKEKIIKMESYVNNLFIQLNQPLSIKTLSVSGNFANIKQITIYQNKNARNLTQIKKGQSPMVKVMTRKLQKNENRYCHLELEFQIPLNSRYIVIEVTNLHKQSYQQQGSYLHAQGAIRCSQCNTQKNYLEHQQQFLNASTNKLKSNNLTPKKTGSFSPSKFAPSLQDSHYANKPSLLYSRKIPGGFDRSLPPNHSREEIMIQHQQMQLEQQYPQNWPFYTLPVIY</sequence>
<feature type="region of interest" description="Disordered" evidence="1">
    <location>
        <begin position="1"/>
        <end position="49"/>
    </location>
</feature>
<dbReference type="Proteomes" id="UP000054937">
    <property type="component" value="Unassembled WGS sequence"/>
</dbReference>
<reference evidence="2 3" key="1">
    <citation type="journal article" date="2015" name="Sci. Rep.">
        <title>Genome of the facultative scuticociliatosis pathogen Pseudocohnilembus persalinus provides insight into its virulence through horizontal gene transfer.</title>
        <authorList>
            <person name="Xiong J."/>
            <person name="Wang G."/>
            <person name="Cheng J."/>
            <person name="Tian M."/>
            <person name="Pan X."/>
            <person name="Warren A."/>
            <person name="Jiang C."/>
            <person name="Yuan D."/>
            <person name="Miao W."/>
        </authorList>
    </citation>
    <scope>NUCLEOTIDE SEQUENCE [LARGE SCALE GENOMIC DNA]</scope>
    <source>
        <strain evidence="2">36N120E</strain>
    </source>
</reference>
<proteinExistence type="predicted"/>
<evidence type="ECO:0000313" key="3">
    <source>
        <dbReference type="Proteomes" id="UP000054937"/>
    </source>
</evidence>